<proteinExistence type="predicted"/>
<reference evidence="1 2" key="1">
    <citation type="journal article" date="2019" name="Commun. Biol.">
        <title>The bagworm genome reveals a unique fibroin gene that provides high tensile strength.</title>
        <authorList>
            <person name="Kono N."/>
            <person name="Nakamura H."/>
            <person name="Ohtoshi R."/>
            <person name="Tomita M."/>
            <person name="Numata K."/>
            <person name="Arakawa K."/>
        </authorList>
    </citation>
    <scope>NUCLEOTIDE SEQUENCE [LARGE SCALE GENOMIC DNA]</scope>
</reference>
<comment type="caution">
    <text evidence="1">The sequence shown here is derived from an EMBL/GenBank/DDBJ whole genome shotgun (WGS) entry which is preliminary data.</text>
</comment>
<protein>
    <submittedName>
        <fullName evidence="1">Uncharacterized protein</fullName>
    </submittedName>
</protein>
<sequence length="70" mass="7895">MMIHHFPILSPYWCQRSWVAPTRTVSPKDALISTRYLLVAVCLPFGNKFVVKRRAVATAQAAWRNGVVPA</sequence>
<gene>
    <name evidence="1" type="ORF">EVAR_21180_1</name>
</gene>
<organism evidence="1 2">
    <name type="scientific">Eumeta variegata</name>
    <name type="common">Bagworm moth</name>
    <name type="synonym">Eumeta japonica</name>
    <dbReference type="NCBI Taxonomy" id="151549"/>
    <lineage>
        <taxon>Eukaryota</taxon>
        <taxon>Metazoa</taxon>
        <taxon>Ecdysozoa</taxon>
        <taxon>Arthropoda</taxon>
        <taxon>Hexapoda</taxon>
        <taxon>Insecta</taxon>
        <taxon>Pterygota</taxon>
        <taxon>Neoptera</taxon>
        <taxon>Endopterygota</taxon>
        <taxon>Lepidoptera</taxon>
        <taxon>Glossata</taxon>
        <taxon>Ditrysia</taxon>
        <taxon>Tineoidea</taxon>
        <taxon>Psychidae</taxon>
        <taxon>Oiketicinae</taxon>
        <taxon>Eumeta</taxon>
    </lineage>
</organism>
<dbReference type="Proteomes" id="UP000299102">
    <property type="component" value="Unassembled WGS sequence"/>
</dbReference>
<keyword evidence="2" id="KW-1185">Reference proteome</keyword>
<evidence type="ECO:0000313" key="1">
    <source>
        <dbReference type="EMBL" id="GBP28060.1"/>
    </source>
</evidence>
<name>A0A4C1UPB6_EUMVA</name>
<accession>A0A4C1UPB6</accession>
<dbReference type="AlphaFoldDB" id="A0A4C1UPB6"/>
<evidence type="ECO:0000313" key="2">
    <source>
        <dbReference type="Proteomes" id="UP000299102"/>
    </source>
</evidence>
<dbReference type="EMBL" id="BGZK01000202">
    <property type="protein sequence ID" value="GBP28060.1"/>
    <property type="molecule type" value="Genomic_DNA"/>
</dbReference>